<dbReference type="RefSeq" id="WP_147683409.1">
    <property type="nucleotide sequence ID" value="NZ_VDUX01000001.1"/>
</dbReference>
<feature type="compositionally biased region" description="Basic and acidic residues" evidence="3">
    <location>
        <begin position="262"/>
        <end position="279"/>
    </location>
</feature>
<dbReference type="PRINTS" id="PR00081">
    <property type="entry name" value="GDHRDH"/>
</dbReference>
<dbReference type="InterPro" id="IPR002347">
    <property type="entry name" value="SDR_fam"/>
</dbReference>
<dbReference type="GO" id="GO:0008670">
    <property type="term" value="F:2,4-dienoyl-CoA reductase (NADPH) activity"/>
    <property type="evidence" value="ECO:0007669"/>
    <property type="project" value="InterPro"/>
</dbReference>
<name>A0A5C8NML8_9ACTN</name>
<sequence>MTNTYGSDVLAGKVAFVAGGTRGMNLEIARRYAQQGAKVAVLSRNQERVDAAVAELKEIGGEVLGFSADVRDYDAIDVATRATAEQLGPIDLVVAGQAGNFYAPANGMSANGFKAVIDIDLLGTFNVFRAAYDVINKPGASMIAITAPEAVRPLNFQAHVCAAKAGVNMLIKVLALEWGPEGIRINGISPGPIEGSWGMDNVATPTQEMKDRVTEAMPLRRWGTNTDIADSALFLSSDAASYVTGTILDTDGGAVISIPGTDKADPDDVRVKGRGHKVE</sequence>
<dbReference type="Gene3D" id="3.40.50.720">
    <property type="entry name" value="NAD(P)-binding Rossmann-like Domain"/>
    <property type="match status" value="1"/>
</dbReference>
<evidence type="ECO:0000256" key="3">
    <source>
        <dbReference type="SAM" id="MobiDB-lite"/>
    </source>
</evidence>
<accession>A0A5C8NML8</accession>
<evidence type="ECO:0000256" key="2">
    <source>
        <dbReference type="ARBA" id="ARBA00023002"/>
    </source>
</evidence>
<keyword evidence="2" id="KW-0560">Oxidoreductase</keyword>
<evidence type="ECO:0000313" key="5">
    <source>
        <dbReference type="Proteomes" id="UP000321571"/>
    </source>
</evidence>
<dbReference type="FunFam" id="3.40.50.720:FF:000084">
    <property type="entry name" value="Short-chain dehydrogenase reductase"/>
    <property type="match status" value="1"/>
</dbReference>
<keyword evidence="5" id="KW-1185">Reference proteome</keyword>
<protein>
    <submittedName>
        <fullName evidence="4">SDR family oxidoreductase</fullName>
    </submittedName>
</protein>
<dbReference type="OrthoDB" id="9803628at2"/>
<dbReference type="Proteomes" id="UP000321571">
    <property type="component" value="Unassembled WGS sequence"/>
</dbReference>
<dbReference type="SUPFAM" id="SSF51735">
    <property type="entry name" value="NAD(P)-binding Rossmann-fold domains"/>
    <property type="match status" value="1"/>
</dbReference>
<dbReference type="PANTHER" id="PTHR43296">
    <property type="entry name" value="PEROXISOMAL 2,4-DIENOYL-COA REDUCTASE"/>
    <property type="match status" value="1"/>
</dbReference>
<dbReference type="EMBL" id="VDUX01000001">
    <property type="protein sequence ID" value="TXL63104.1"/>
    <property type="molecule type" value="Genomic_DNA"/>
</dbReference>
<dbReference type="InterPro" id="IPR045017">
    <property type="entry name" value="DECR2-like"/>
</dbReference>
<reference evidence="4 5" key="1">
    <citation type="submission" date="2019-06" db="EMBL/GenBank/DDBJ databases">
        <title>Aeromicrobium sp. nov., isolated from a maize field.</title>
        <authorList>
            <person name="Lin S.-Y."/>
            <person name="Tsai C.-F."/>
            <person name="Young C.-C."/>
        </authorList>
    </citation>
    <scope>NUCLEOTIDE SEQUENCE [LARGE SCALE GENOMIC DNA]</scope>
    <source>
        <strain evidence="4 5">CC-CFT486</strain>
    </source>
</reference>
<proteinExistence type="predicted"/>
<keyword evidence="1" id="KW-0521">NADP</keyword>
<dbReference type="Pfam" id="PF13561">
    <property type="entry name" value="adh_short_C2"/>
    <property type="match status" value="1"/>
</dbReference>
<dbReference type="GO" id="GO:0009062">
    <property type="term" value="P:fatty acid catabolic process"/>
    <property type="evidence" value="ECO:0007669"/>
    <property type="project" value="InterPro"/>
</dbReference>
<gene>
    <name evidence="4" type="ORF">FHP06_02420</name>
</gene>
<dbReference type="NCBIfam" id="NF005752">
    <property type="entry name" value="PRK07576.1"/>
    <property type="match status" value="1"/>
</dbReference>
<dbReference type="PANTHER" id="PTHR43296:SF2">
    <property type="entry name" value="PEROXISOMAL 2,4-DIENOYL-COA REDUCTASE [(3E)-ENOYL-COA-PRODUCING]"/>
    <property type="match status" value="1"/>
</dbReference>
<feature type="region of interest" description="Disordered" evidence="3">
    <location>
        <begin position="259"/>
        <end position="279"/>
    </location>
</feature>
<dbReference type="InterPro" id="IPR036291">
    <property type="entry name" value="NAD(P)-bd_dom_sf"/>
</dbReference>
<organism evidence="4 5">
    <name type="scientific">Aeromicrobium terrae</name>
    <dbReference type="NCBI Taxonomy" id="2498846"/>
    <lineage>
        <taxon>Bacteria</taxon>
        <taxon>Bacillati</taxon>
        <taxon>Actinomycetota</taxon>
        <taxon>Actinomycetes</taxon>
        <taxon>Propionibacteriales</taxon>
        <taxon>Nocardioidaceae</taxon>
        <taxon>Aeromicrobium</taxon>
    </lineage>
</organism>
<dbReference type="AlphaFoldDB" id="A0A5C8NML8"/>
<comment type="caution">
    <text evidence="4">The sequence shown here is derived from an EMBL/GenBank/DDBJ whole genome shotgun (WGS) entry which is preliminary data.</text>
</comment>
<evidence type="ECO:0000313" key="4">
    <source>
        <dbReference type="EMBL" id="TXL63104.1"/>
    </source>
</evidence>
<evidence type="ECO:0000256" key="1">
    <source>
        <dbReference type="ARBA" id="ARBA00022857"/>
    </source>
</evidence>